<keyword evidence="2" id="KW-1185">Reference proteome</keyword>
<dbReference type="Proteomes" id="UP001497480">
    <property type="component" value="Unassembled WGS sequence"/>
</dbReference>
<evidence type="ECO:0000313" key="1">
    <source>
        <dbReference type="EMBL" id="CAL0318675.1"/>
    </source>
</evidence>
<name>A0AAV1XBP0_LUPLU</name>
<dbReference type="EMBL" id="CAXHTB010000013">
    <property type="protein sequence ID" value="CAL0318675.1"/>
    <property type="molecule type" value="Genomic_DNA"/>
</dbReference>
<accession>A0AAV1XBP0</accession>
<organism evidence="1 2">
    <name type="scientific">Lupinus luteus</name>
    <name type="common">European yellow lupine</name>
    <dbReference type="NCBI Taxonomy" id="3873"/>
    <lineage>
        <taxon>Eukaryota</taxon>
        <taxon>Viridiplantae</taxon>
        <taxon>Streptophyta</taxon>
        <taxon>Embryophyta</taxon>
        <taxon>Tracheophyta</taxon>
        <taxon>Spermatophyta</taxon>
        <taxon>Magnoliopsida</taxon>
        <taxon>eudicotyledons</taxon>
        <taxon>Gunneridae</taxon>
        <taxon>Pentapetalae</taxon>
        <taxon>rosids</taxon>
        <taxon>fabids</taxon>
        <taxon>Fabales</taxon>
        <taxon>Fabaceae</taxon>
        <taxon>Papilionoideae</taxon>
        <taxon>50 kb inversion clade</taxon>
        <taxon>genistoids sensu lato</taxon>
        <taxon>core genistoids</taxon>
        <taxon>Genisteae</taxon>
        <taxon>Lupinus</taxon>
    </lineage>
</organism>
<reference evidence="1 2" key="1">
    <citation type="submission" date="2024-03" db="EMBL/GenBank/DDBJ databases">
        <authorList>
            <person name="Martinez-Hernandez J."/>
        </authorList>
    </citation>
    <scope>NUCLEOTIDE SEQUENCE [LARGE SCALE GENOMIC DNA]</scope>
</reference>
<sequence>MGKIIFDYIALKKYLAEQLDRLAKQLSQQNLDFMQSHDVMHDLTPSSPQQLFKVAPRSFGES</sequence>
<evidence type="ECO:0000313" key="2">
    <source>
        <dbReference type="Proteomes" id="UP001497480"/>
    </source>
</evidence>
<dbReference type="AlphaFoldDB" id="A0AAV1XBP0"/>
<protein>
    <submittedName>
        <fullName evidence="1">Uncharacterized protein</fullName>
    </submittedName>
</protein>
<gene>
    <name evidence="1" type="ORF">LLUT_LOCUS19735</name>
</gene>
<proteinExistence type="predicted"/>
<comment type="caution">
    <text evidence="1">The sequence shown here is derived from an EMBL/GenBank/DDBJ whole genome shotgun (WGS) entry which is preliminary data.</text>
</comment>